<sequence length="183" mass="19905">MTSRFVYSDGASVSKPSVPLPSTSKVSNPASILNRGNGGRETSLQGNYHSENISVGQCLSYDLSTSHPPTPSYTSRDPPPPFVKAEAFKPRFDDSVAGCMTHNAPPPKLSMTGSKAGELPPWRLPDSSIKTSTDKSKTARIKTSKADKQLMLARVNNMMSELDQVRIERKNLESQLTSLQQPV</sequence>
<dbReference type="AlphaFoldDB" id="A0A7R9SVY2"/>
<name>A0A7R9SVY2_9CHLO</name>
<evidence type="ECO:0000313" key="2">
    <source>
        <dbReference type="EMBL" id="CAD8215908.1"/>
    </source>
</evidence>
<organism evidence="2">
    <name type="scientific">Polyblepharides amylifera</name>
    <dbReference type="NCBI Taxonomy" id="1486889"/>
    <lineage>
        <taxon>Eukaryota</taxon>
        <taxon>Viridiplantae</taxon>
        <taxon>Chlorophyta</taxon>
        <taxon>Pyramimonadophyceae</taxon>
        <taxon>Pyramimonadales</taxon>
        <taxon>Polyblepharidaceae</taxon>
        <taxon>Polyblepharides</taxon>
    </lineage>
</organism>
<gene>
    <name evidence="2" type="ORF">PAMY1081_LOCUS182</name>
</gene>
<accession>A0A7R9SVY2</accession>
<evidence type="ECO:0000256" key="1">
    <source>
        <dbReference type="SAM" id="MobiDB-lite"/>
    </source>
</evidence>
<proteinExistence type="predicted"/>
<protein>
    <submittedName>
        <fullName evidence="2">Uncharacterized protein</fullName>
    </submittedName>
</protein>
<dbReference type="EMBL" id="HBDV01000266">
    <property type="protein sequence ID" value="CAD8215908.1"/>
    <property type="molecule type" value="Transcribed_RNA"/>
</dbReference>
<feature type="compositionally biased region" description="Low complexity" evidence="1">
    <location>
        <begin position="64"/>
        <end position="75"/>
    </location>
</feature>
<feature type="region of interest" description="Disordered" evidence="1">
    <location>
        <begin position="118"/>
        <end position="145"/>
    </location>
</feature>
<feature type="region of interest" description="Disordered" evidence="1">
    <location>
        <begin position="1"/>
        <end position="85"/>
    </location>
</feature>
<feature type="compositionally biased region" description="Polar residues" evidence="1">
    <location>
        <begin position="40"/>
        <end position="57"/>
    </location>
</feature>
<feature type="compositionally biased region" description="Polar residues" evidence="1">
    <location>
        <begin position="20"/>
        <end position="31"/>
    </location>
</feature>
<reference evidence="2" key="1">
    <citation type="submission" date="2021-01" db="EMBL/GenBank/DDBJ databases">
        <authorList>
            <person name="Corre E."/>
            <person name="Pelletier E."/>
            <person name="Niang G."/>
            <person name="Scheremetjew M."/>
            <person name="Finn R."/>
            <person name="Kale V."/>
            <person name="Holt S."/>
            <person name="Cochrane G."/>
            <person name="Meng A."/>
            <person name="Brown T."/>
            <person name="Cohen L."/>
        </authorList>
    </citation>
    <scope>NUCLEOTIDE SEQUENCE</scope>
    <source>
        <strain evidence="2">CCMP720</strain>
    </source>
</reference>